<comment type="function">
    <text evidence="3">Antitoxin component of a type II toxin-antitoxin (TA) system.</text>
</comment>
<evidence type="ECO:0000256" key="1">
    <source>
        <dbReference type="ARBA" id="ARBA00006615"/>
    </source>
</evidence>
<dbReference type="EMBL" id="CP001398">
    <property type="protein sequence ID" value="ACS33420.1"/>
    <property type="molecule type" value="Genomic_DNA"/>
</dbReference>
<evidence type="ECO:0000313" key="4">
    <source>
        <dbReference type="EMBL" id="ACS33420.1"/>
    </source>
</evidence>
<reference evidence="4 5" key="1">
    <citation type="journal article" date="2007" name="Genome Biol.">
        <title>Genome analysis and genome-wide proteomics of Thermococcus gammatolerans, the most radioresistant organism known amongst the Archaea.</title>
        <authorList>
            <person name="Zivanovic Y."/>
            <person name="Armengaud J."/>
            <person name="Lagorce A."/>
            <person name="Leplat C."/>
            <person name="Guerin P."/>
            <person name="Dutertre M."/>
            <person name="Anthouard V."/>
            <person name="Forterre P."/>
            <person name="Wincker P."/>
            <person name="Confalonieri F."/>
        </authorList>
    </citation>
    <scope>NUCLEOTIDE SEQUENCE [LARGE SCALE GENOMIC DNA]</scope>
    <source>
        <strain evidence="5">DSM 15229 / JCM 11827 / EJ3</strain>
    </source>
</reference>
<dbReference type="InterPro" id="IPR024069">
    <property type="entry name" value="AF2212-like_dom_sf"/>
</dbReference>
<dbReference type="Gene3D" id="4.10.1150.10">
    <property type="entry name" value="AF2212/PG0164-like"/>
    <property type="match status" value="1"/>
</dbReference>
<dbReference type="HOGENOM" id="CLU_200885_1_0_2"/>
<protein>
    <recommendedName>
        <fullName evidence="3">Antitoxin</fullName>
    </recommendedName>
</protein>
<proteinExistence type="inferred from homology"/>
<dbReference type="PaxDb" id="593117-TGAM_0918"/>
<comment type="similarity">
    <text evidence="1 3">Belongs to the UPF0165 family.</text>
</comment>
<evidence type="ECO:0000256" key="2">
    <source>
        <dbReference type="ARBA" id="ARBA00022649"/>
    </source>
</evidence>
<dbReference type="AlphaFoldDB" id="C5A5A8"/>
<sequence>MMSVGIKAVYKNGVFRPLESVKLPEGTEVEVIVKSAGPILRKYAGMLKKSEHDWEAEYYEYIEERAGGS</sequence>
<dbReference type="SUPFAM" id="SSF141694">
    <property type="entry name" value="AF2212/PG0164-like"/>
    <property type="match status" value="1"/>
</dbReference>
<accession>C5A5A8</accession>
<evidence type="ECO:0000313" key="5">
    <source>
        <dbReference type="Proteomes" id="UP000001488"/>
    </source>
</evidence>
<organism evidence="4 5">
    <name type="scientific">Thermococcus gammatolerans (strain DSM 15229 / JCM 11827 / EJ3)</name>
    <dbReference type="NCBI Taxonomy" id="593117"/>
    <lineage>
        <taxon>Archaea</taxon>
        <taxon>Methanobacteriati</taxon>
        <taxon>Methanobacteriota</taxon>
        <taxon>Thermococci</taxon>
        <taxon>Thermococcales</taxon>
        <taxon>Thermococcaceae</taxon>
        <taxon>Thermococcus</taxon>
    </lineage>
</organism>
<dbReference type="STRING" id="593117.TGAM_0918"/>
<keyword evidence="5" id="KW-1185">Reference proteome</keyword>
<dbReference type="InterPro" id="IPR008203">
    <property type="entry name" value="AF2212-like"/>
</dbReference>
<dbReference type="eggNOG" id="arCOG03880">
    <property type="taxonomic scope" value="Archaea"/>
</dbReference>
<gene>
    <name evidence="4" type="ordered locus">TGAM_0918</name>
</gene>
<dbReference type="KEGG" id="tga:TGAM_0918"/>
<dbReference type="Pfam" id="PF01954">
    <property type="entry name" value="AF2212-like"/>
    <property type="match status" value="1"/>
</dbReference>
<keyword evidence="2 3" id="KW-1277">Toxin-antitoxin system</keyword>
<dbReference type="Proteomes" id="UP000001488">
    <property type="component" value="Chromosome"/>
</dbReference>
<evidence type="ECO:0000256" key="3">
    <source>
        <dbReference type="RuleBase" id="RU368051"/>
    </source>
</evidence>
<name>C5A5A8_THEGJ</name>
<dbReference type="PATRIC" id="fig|593117.10.peg.911"/>